<dbReference type="Proteomes" id="UP000428260">
    <property type="component" value="Chromosome"/>
</dbReference>
<organism evidence="2 3">
    <name type="scientific">Maribellus comscasis</name>
    <dbReference type="NCBI Taxonomy" id="2681766"/>
    <lineage>
        <taxon>Bacteria</taxon>
        <taxon>Pseudomonadati</taxon>
        <taxon>Bacteroidota</taxon>
        <taxon>Bacteroidia</taxon>
        <taxon>Marinilabiliales</taxon>
        <taxon>Prolixibacteraceae</taxon>
        <taxon>Maribellus</taxon>
    </lineage>
</organism>
<proteinExistence type="predicted"/>
<dbReference type="AlphaFoldDB" id="A0A6I6JTG5"/>
<name>A0A6I6JTG5_9BACT</name>
<sequence length="172" mass="19949">MKISKLQKFAWVFLALALGTSTLFAQGWRNGNRAFAQNNEKITCLNYLSDLTDEQVESITALENKHQEQMDVLRDKRRATTNWDEKDIIREEMLENVVGHRMEVKKLLTEDQQKEYELLQLRGNNYRNQRMAYQRGNGAGYGNQQGFARGNRGGSRGAGYGRGYYRNCPRFN</sequence>
<feature type="chain" id="PRO_5026128505" description="Periplasmic heavy metal sensor" evidence="1">
    <location>
        <begin position="26"/>
        <end position="172"/>
    </location>
</feature>
<accession>A0A6I6JTG5</accession>
<dbReference type="EMBL" id="CP046401">
    <property type="protein sequence ID" value="QGY44390.1"/>
    <property type="molecule type" value="Genomic_DNA"/>
</dbReference>
<protein>
    <recommendedName>
        <fullName evidence="4">Periplasmic heavy metal sensor</fullName>
    </recommendedName>
</protein>
<evidence type="ECO:0000313" key="2">
    <source>
        <dbReference type="EMBL" id="QGY44390.1"/>
    </source>
</evidence>
<evidence type="ECO:0008006" key="4">
    <source>
        <dbReference type="Google" id="ProtNLM"/>
    </source>
</evidence>
<keyword evidence="3" id="KW-1185">Reference proteome</keyword>
<keyword evidence="1" id="KW-0732">Signal</keyword>
<gene>
    <name evidence="2" type="ORF">GM418_12195</name>
</gene>
<evidence type="ECO:0000313" key="3">
    <source>
        <dbReference type="Proteomes" id="UP000428260"/>
    </source>
</evidence>
<feature type="signal peptide" evidence="1">
    <location>
        <begin position="1"/>
        <end position="25"/>
    </location>
</feature>
<dbReference type="KEGG" id="mcos:GM418_12195"/>
<reference evidence="2 3" key="1">
    <citation type="submission" date="2019-11" db="EMBL/GenBank/DDBJ databases">
        <authorList>
            <person name="Zheng R.K."/>
            <person name="Sun C.M."/>
        </authorList>
    </citation>
    <scope>NUCLEOTIDE SEQUENCE [LARGE SCALE GENOMIC DNA]</scope>
    <source>
        <strain evidence="2 3">WC007</strain>
    </source>
</reference>
<evidence type="ECO:0000256" key="1">
    <source>
        <dbReference type="SAM" id="SignalP"/>
    </source>
</evidence>
<dbReference type="RefSeq" id="WP_158866501.1">
    <property type="nucleotide sequence ID" value="NZ_CP046401.1"/>
</dbReference>